<keyword evidence="3" id="KW-1185">Reference proteome</keyword>
<sequence length="61" mass="7095">MTQVIFEMGYILSCVFISSSSFFHLHFILSFSMNFLDPPGLNIQMKRNSSLKEVFSFLFGY</sequence>
<dbReference type="Proteomes" id="UP000829196">
    <property type="component" value="Unassembled WGS sequence"/>
</dbReference>
<keyword evidence="1" id="KW-0472">Membrane</keyword>
<dbReference type="EMBL" id="JAGYWB010000004">
    <property type="protein sequence ID" value="KAI0524617.1"/>
    <property type="molecule type" value="Genomic_DNA"/>
</dbReference>
<keyword evidence="1" id="KW-1133">Transmembrane helix</keyword>
<evidence type="ECO:0000313" key="3">
    <source>
        <dbReference type="Proteomes" id="UP000829196"/>
    </source>
</evidence>
<feature type="transmembrane region" description="Helical" evidence="1">
    <location>
        <begin position="9"/>
        <end position="29"/>
    </location>
</feature>
<comment type="caution">
    <text evidence="2">The sequence shown here is derived from an EMBL/GenBank/DDBJ whole genome shotgun (WGS) entry which is preliminary data.</text>
</comment>
<evidence type="ECO:0000313" key="2">
    <source>
        <dbReference type="EMBL" id="KAI0524617.1"/>
    </source>
</evidence>
<proteinExistence type="predicted"/>
<gene>
    <name evidence="2" type="ORF">KFK09_003994</name>
</gene>
<evidence type="ECO:0000256" key="1">
    <source>
        <dbReference type="SAM" id="Phobius"/>
    </source>
</evidence>
<protein>
    <submittedName>
        <fullName evidence="2">Uncharacterized protein</fullName>
    </submittedName>
</protein>
<keyword evidence="1" id="KW-0812">Transmembrane</keyword>
<dbReference type="AlphaFoldDB" id="A0A8T3C4J0"/>
<organism evidence="2 3">
    <name type="scientific">Dendrobium nobile</name>
    <name type="common">Orchid</name>
    <dbReference type="NCBI Taxonomy" id="94219"/>
    <lineage>
        <taxon>Eukaryota</taxon>
        <taxon>Viridiplantae</taxon>
        <taxon>Streptophyta</taxon>
        <taxon>Embryophyta</taxon>
        <taxon>Tracheophyta</taxon>
        <taxon>Spermatophyta</taxon>
        <taxon>Magnoliopsida</taxon>
        <taxon>Liliopsida</taxon>
        <taxon>Asparagales</taxon>
        <taxon>Orchidaceae</taxon>
        <taxon>Epidendroideae</taxon>
        <taxon>Malaxideae</taxon>
        <taxon>Dendrobiinae</taxon>
        <taxon>Dendrobium</taxon>
    </lineage>
</organism>
<name>A0A8T3C4J0_DENNO</name>
<reference evidence="2" key="1">
    <citation type="journal article" date="2022" name="Front. Genet.">
        <title>Chromosome-Scale Assembly of the Dendrobium nobile Genome Provides Insights Into the Molecular Mechanism of the Biosynthesis of the Medicinal Active Ingredient of Dendrobium.</title>
        <authorList>
            <person name="Xu Q."/>
            <person name="Niu S.-C."/>
            <person name="Li K.-L."/>
            <person name="Zheng P.-J."/>
            <person name="Zhang X.-J."/>
            <person name="Jia Y."/>
            <person name="Liu Y."/>
            <person name="Niu Y.-X."/>
            <person name="Yu L.-H."/>
            <person name="Chen D.-F."/>
            <person name="Zhang G.-Q."/>
        </authorList>
    </citation>
    <scope>NUCLEOTIDE SEQUENCE</scope>
    <source>
        <tissue evidence="2">Leaf</tissue>
    </source>
</reference>
<accession>A0A8T3C4J0</accession>